<keyword evidence="4" id="KW-1185">Reference proteome</keyword>
<evidence type="ECO:0000259" key="2">
    <source>
        <dbReference type="Pfam" id="PF08707"/>
    </source>
</evidence>
<feature type="domain" description="Primase C-terminal 2" evidence="2">
    <location>
        <begin position="12"/>
        <end position="83"/>
    </location>
</feature>
<dbReference type="InterPro" id="IPR014819">
    <property type="entry name" value="PriCT_2"/>
</dbReference>
<accession>A0A9X1RM81</accession>
<dbReference type="GO" id="GO:0016817">
    <property type="term" value="F:hydrolase activity, acting on acid anhydrides"/>
    <property type="evidence" value="ECO:0007669"/>
    <property type="project" value="InterPro"/>
</dbReference>
<protein>
    <submittedName>
        <fullName evidence="3">DUF927 domain-containing protein</fullName>
    </submittedName>
</protein>
<dbReference type="EMBL" id="JAKLJA010000003">
    <property type="protein sequence ID" value="MCG5073040.1"/>
    <property type="molecule type" value="Genomic_DNA"/>
</dbReference>
<dbReference type="Proteomes" id="UP001139308">
    <property type="component" value="Unassembled WGS sequence"/>
</dbReference>
<proteinExistence type="predicted"/>
<dbReference type="AlphaFoldDB" id="A0A9X1RM81"/>
<evidence type="ECO:0000313" key="4">
    <source>
        <dbReference type="Proteomes" id="UP001139308"/>
    </source>
</evidence>
<dbReference type="Pfam" id="PF08707">
    <property type="entry name" value="PriCT_2"/>
    <property type="match status" value="1"/>
</dbReference>
<feature type="domain" description="DUF927" evidence="1">
    <location>
        <begin position="381"/>
        <end position="654"/>
    </location>
</feature>
<evidence type="ECO:0000313" key="3">
    <source>
        <dbReference type="EMBL" id="MCG5073040.1"/>
    </source>
</evidence>
<evidence type="ECO:0000259" key="1">
    <source>
        <dbReference type="Pfam" id="PF06048"/>
    </source>
</evidence>
<dbReference type="InterPro" id="IPR009270">
    <property type="entry name" value="DUF927"/>
</dbReference>
<dbReference type="Pfam" id="PF06048">
    <property type="entry name" value="DUF927"/>
    <property type="match status" value="1"/>
</dbReference>
<name>A0A9X1RM81_9BURK</name>
<gene>
    <name evidence="3" type="ORF">L5014_06610</name>
</gene>
<sequence>MSEIVDEQQRIEAALAAIPPNLEREQWWRIGAAIKHELGDAGFDVFDAWSRGADCYVATDARDTWRSLTPGGGITIATLYSIAKRYGFDPNGQAWPALDTEAHAQRRAAREAQTKKAAATRLTKQREASTLALAVWERSTPARDDHPYLMRKGLTATPMLREIVAAKLHKLLGYAPRASGKELAGRVLVARIERAGQLTSLELIDGDGHKSALAGGAKAGGYWLAAQPTGQTQRIAIAEGVASAQTHQQVCDGDTDAAIAALSAGNLPSVARAVRAAWPDAAILIHGEIGNGSAKALEAAQAVGGLLAMPDFGDERPEGASDINDLFVLRGPQAVRDCVAAARDVAQGNAGELAATFPGIEGRPCWRVYTDWNEVDSKRIKPGVYYHGVKLPKGDAAPELTDQWVCSPLHVRAITRSPQDGDYGRLLEYVSTAGRWKQWAMPMAMLAGDGNDVRGVLLSEGVMFDLRNRGGILDYIAGQHPTTTMRAASVTGWHDGAFVLPQTVIGADDIWFQSTGREAPYATAGTFEGWRELAALANGNPLLMFAISTSFAGPLLGPLNIDGGGTHLYGDSSCGKTTAARAAISVWGSPRFERKWRATSNGLEGSAALHSDTLLVLDEIGEIKPQDLYETAYALINGMGKTRANRHGEARQAARWRVFLFSTGELTVAARMAAGGIEAKAGQLVRILDVPVTGAYGVFETLHGRASGSALSDEIRNTAAAHYGHAGPRFVEALIRNQADGLELADLLAPLMERFGELGDQERRAARTFALCALAGELAIEWGVAPWASGDPTNAALHAFRLWRNQWGATGRSAEHAGILRAVADFIDRHGSARFSNIDGSADLIRERAGWWKQDGDERRLYLFTSSGLREAAKGYDLNRVLRAIDDANAFADKGKAEVAKVTHTPEGKKRLYHIVADALNGGDK</sequence>
<reference evidence="3" key="1">
    <citation type="submission" date="2022-01" db="EMBL/GenBank/DDBJ databases">
        <title>Genome sequence and assembly of Parabukholderia sp. RG36.</title>
        <authorList>
            <person name="Chhetri G."/>
        </authorList>
    </citation>
    <scope>NUCLEOTIDE SEQUENCE</scope>
    <source>
        <strain evidence="3">RG36</strain>
    </source>
</reference>
<comment type="caution">
    <text evidence="3">The sequence shown here is derived from an EMBL/GenBank/DDBJ whole genome shotgun (WGS) entry which is preliminary data.</text>
</comment>
<organism evidence="3 4">
    <name type="scientific">Paraburkholderia tagetis</name>
    <dbReference type="NCBI Taxonomy" id="2913261"/>
    <lineage>
        <taxon>Bacteria</taxon>
        <taxon>Pseudomonadati</taxon>
        <taxon>Pseudomonadota</taxon>
        <taxon>Betaproteobacteria</taxon>
        <taxon>Burkholderiales</taxon>
        <taxon>Burkholderiaceae</taxon>
        <taxon>Paraburkholderia</taxon>
    </lineage>
</organism>